<proteinExistence type="predicted"/>
<organism evidence="1 2">
    <name type="scientific">Streptomyces erythrochromogenes</name>
    <dbReference type="NCBI Taxonomy" id="285574"/>
    <lineage>
        <taxon>Bacteria</taxon>
        <taxon>Bacillati</taxon>
        <taxon>Actinomycetota</taxon>
        <taxon>Actinomycetes</taxon>
        <taxon>Kitasatosporales</taxon>
        <taxon>Streptomycetaceae</taxon>
        <taxon>Streptomyces</taxon>
    </lineage>
</organism>
<dbReference type="EMBL" id="CP108036">
    <property type="protein sequence ID" value="WUN83898.1"/>
    <property type="molecule type" value="Genomic_DNA"/>
</dbReference>
<evidence type="ECO:0000313" key="1">
    <source>
        <dbReference type="EMBL" id="WUN83898.1"/>
    </source>
</evidence>
<name>A0ABZ1QPN4_9ACTN</name>
<protein>
    <submittedName>
        <fullName evidence="1">Uncharacterized protein</fullName>
    </submittedName>
</protein>
<dbReference type="RefSeq" id="WP_328741027.1">
    <property type="nucleotide sequence ID" value="NZ_CP108036.1"/>
</dbReference>
<dbReference type="Proteomes" id="UP001432312">
    <property type="component" value="Chromosome"/>
</dbReference>
<reference evidence="1" key="1">
    <citation type="submission" date="2022-10" db="EMBL/GenBank/DDBJ databases">
        <title>The complete genomes of actinobacterial strains from the NBC collection.</title>
        <authorList>
            <person name="Joergensen T.S."/>
            <person name="Alvarez Arevalo M."/>
            <person name="Sterndorff E.B."/>
            <person name="Faurdal D."/>
            <person name="Vuksanovic O."/>
            <person name="Mourched A.-S."/>
            <person name="Charusanti P."/>
            <person name="Shaw S."/>
            <person name="Blin K."/>
            <person name="Weber T."/>
        </authorList>
    </citation>
    <scope>NUCLEOTIDE SEQUENCE</scope>
    <source>
        <strain evidence="1">NBC_00303</strain>
    </source>
</reference>
<gene>
    <name evidence="1" type="ORF">OHA91_38615</name>
</gene>
<keyword evidence="2" id="KW-1185">Reference proteome</keyword>
<dbReference type="GeneID" id="95502095"/>
<evidence type="ECO:0000313" key="2">
    <source>
        <dbReference type="Proteomes" id="UP001432312"/>
    </source>
</evidence>
<accession>A0ABZ1QPN4</accession>
<sequence>MSTQLPPGVVRILPEGAPCPPKTLGLYRDYSCQGPGYGIGAGFDVDLTELPIPGGSMFKNVSSWVNLTDSDVKLIGRGERILRAGEKLEEPAGYNDTVERVAWV</sequence>